<dbReference type="EMBL" id="CP087994">
    <property type="protein sequence ID" value="UYO64439.1"/>
    <property type="molecule type" value="Genomic_DNA"/>
</dbReference>
<evidence type="ECO:0000313" key="1">
    <source>
        <dbReference type="EMBL" id="UYO64439.1"/>
    </source>
</evidence>
<reference evidence="1" key="1">
    <citation type="submission" date="2021-11" db="EMBL/GenBank/DDBJ databases">
        <title>Isoprene-degrading acetogen.</title>
        <authorList>
            <person name="Yang Y."/>
            <person name="Jin H."/>
            <person name="Yan J."/>
        </authorList>
    </citation>
    <scope>NUCLEOTIDE SEQUENCE</scope>
    <source>
        <strain evidence="1">Berkeley</strain>
    </source>
</reference>
<protein>
    <recommendedName>
        <fullName evidence="3">IS66 family insertion sequence element accessory protein TnpB</fullName>
    </recommendedName>
</protein>
<gene>
    <name evidence="1" type="ORF">LNN31_08450</name>
</gene>
<dbReference type="NCBIfam" id="NF047593">
    <property type="entry name" value="IS66_ISAeme5_TnpA"/>
    <property type="match status" value="1"/>
</dbReference>
<name>A0ABY6HIT0_9FIRM</name>
<organism evidence="1 2">
    <name type="scientific">Acetobacterium wieringae</name>
    <dbReference type="NCBI Taxonomy" id="52694"/>
    <lineage>
        <taxon>Bacteria</taxon>
        <taxon>Bacillati</taxon>
        <taxon>Bacillota</taxon>
        <taxon>Clostridia</taxon>
        <taxon>Eubacteriales</taxon>
        <taxon>Eubacteriaceae</taxon>
        <taxon>Acetobacterium</taxon>
    </lineage>
</organism>
<dbReference type="Proteomes" id="UP001163550">
    <property type="component" value="Chromosome"/>
</dbReference>
<proteinExistence type="predicted"/>
<accession>A0ABY6HIT0</accession>
<sequence>MALMKFTNHAIQKDKWQTMIQERTESGLSIKAWCVKNQVSEGSYYYWLKTIREDSLLQAGTLAVTGGTEFAELSMNPLEAKKKSQGVCAVIHFKEIELVIHNGADPETLETAIQLIKQSC</sequence>
<keyword evidence="2" id="KW-1185">Reference proteome</keyword>
<evidence type="ECO:0008006" key="3">
    <source>
        <dbReference type="Google" id="ProtNLM"/>
    </source>
</evidence>
<evidence type="ECO:0000313" key="2">
    <source>
        <dbReference type="Proteomes" id="UP001163550"/>
    </source>
</evidence>